<dbReference type="RefSeq" id="WP_134561559.1">
    <property type="nucleotide sequence ID" value="NZ_SOFS01000019.1"/>
</dbReference>
<sequence length="209" mass="21752">MSHSRARRSTTGTRTRTRTRGRGLVIAGVAVAVCVGLGFTGWNLAGFGAGAAGITVTCPTADPVDVGAITVPAGPVAGYCQDRLVNAAHIMNAGRDLGIGTHTQTVGVMTALGESGLRVLDYGDAAGADSRGLFQQRDNGAWGTLADRMDPYVSAQNFFTKLTKVAGWKEMEPTLLAHAVQVNADPEHYAAYWARAEDIVAALAIPTAP</sequence>
<evidence type="ECO:0000256" key="1">
    <source>
        <dbReference type="SAM" id="Phobius"/>
    </source>
</evidence>
<comment type="caution">
    <text evidence="2">The sequence shown here is derived from an EMBL/GenBank/DDBJ whole genome shotgun (WGS) entry which is preliminary data.</text>
</comment>
<evidence type="ECO:0000313" key="2">
    <source>
        <dbReference type="EMBL" id="TFC20321.1"/>
    </source>
</evidence>
<reference evidence="2 3" key="1">
    <citation type="submission" date="2019-03" db="EMBL/GenBank/DDBJ databases">
        <title>Genomics of glacier-inhabiting Cryobacterium strains.</title>
        <authorList>
            <person name="Liu Q."/>
            <person name="Xin Y.-H."/>
        </authorList>
    </citation>
    <scope>NUCLEOTIDE SEQUENCE [LARGE SCALE GENOMIC DNA]</scope>
    <source>
        <strain evidence="2 3">MDB1-5</strain>
    </source>
</reference>
<keyword evidence="1" id="KW-1133">Transmembrane helix</keyword>
<keyword evidence="1" id="KW-0812">Transmembrane</keyword>
<protein>
    <submittedName>
        <fullName evidence="2">Uncharacterized protein</fullName>
    </submittedName>
</protein>
<gene>
    <name evidence="2" type="ORF">E3O46_08800</name>
</gene>
<dbReference type="Proteomes" id="UP000297604">
    <property type="component" value="Unassembled WGS sequence"/>
</dbReference>
<keyword evidence="3" id="KW-1185">Reference proteome</keyword>
<organism evidence="2 3">
    <name type="scientific">Cryobacterium glucosi</name>
    <dbReference type="NCBI Taxonomy" id="1259175"/>
    <lineage>
        <taxon>Bacteria</taxon>
        <taxon>Bacillati</taxon>
        <taxon>Actinomycetota</taxon>
        <taxon>Actinomycetes</taxon>
        <taxon>Micrococcales</taxon>
        <taxon>Microbacteriaceae</taxon>
        <taxon>Cryobacterium</taxon>
    </lineage>
</organism>
<proteinExistence type="predicted"/>
<evidence type="ECO:0000313" key="3">
    <source>
        <dbReference type="Proteomes" id="UP000297604"/>
    </source>
</evidence>
<keyword evidence="1" id="KW-0472">Membrane</keyword>
<accession>A0ABY2IPT4</accession>
<dbReference type="EMBL" id="SOFS01000019">
    <property type="protein sequence ID" value="TFC20321.1"/>
    <property type="molecule type" value="Genomic_DNA"/>
</dbReference>
<name>A0ABY2IPT4_9MICO</name>
<feature type="transmembrane region" description="Helical" evidence="1">
    <location>
        <begin position="21"/>
        <end position="42"/>
    </location>
</feature>